<evidence type="ECO:0000313" key="2">
    <source>
        <dbReference type="Proteomes" id="UP000003598"/>
    </source>
</evidence>
<organism evidence="1 2">
    <name type="scientific">Paraprevotella clara YIT 11840</name>
    <dbReference type="NCBI Taxonomy" id="762968"/>
    <lineage>
        <taxon>Bacteria</taxon>
        <taxon>Pseudomonadati</taxon>
        <taxon>Bacteroidota</taxon>
        <taxon>Bacteroidia</taxon>
        <taxon>Bacteroidales</taxon>
        <taxon>Prevotellaceae</taxon>
        <taxon>Paraprevotella</taxon>
    </lineage>
</organism>
<comment type="caution">
    <text evidence="1">The sequence shown here is derived from an EMBL/GenBank/DDBJ whole genome shotgun (WGS) entry which is preliminary data.</text>
</comment>
<sequence>MQTGKNTKSKTLFLYKALRIRRNVCLLLKMIAKRFFFSFLLAVCY</sequence>
<accession>G5SLF3</accession>
<keyword evidence="2" id="KW-1185">Reference proteome</keyword>
<dbReference type="EMBL" id="AFFY01000002">
    <property type="protein sequence ID" value="EHH01963.1"/>
    <property type="molecule type" value="Genomic_DNA"/>
</dbReference>
<proteinExistence type="predicted"/>
<protein>
    <submittedName>
        <fullName evidence="1">Uncharacterized protein</fullName>
    </submittedName>
</protein>
<name>G5SLF3_9BACT</name>
<dbReference type="STRING" id="762968.HMPREF9441_00172"/>
<dbReference type="AlphaFoldDB" id="G5SLF3"/>
<evidence type="ECO:0000313" key="1">
    <source>
        <dbReference type="EMBL" id="EHH01963.1"/>
    </source>
</evidence>
<reference evidence="1 2" key="1">
    <citation type="submission" date="2011-03" db="EMBL/GenBank/DDBJ databases">
        <authorList>
            <person name="Weinstock G."/>
            <person name="Sodergren E."/>
            <person name="Clifton S."/>
            <person name="Fulton L."/>
            <person name="Fulton B."/>
            <person name="Courtney L."/>
            <person name="Fronick C."/>
            <person name="Harrison M."/>
            <person name="Strong C."/>
            <person name="Farmer C."/>
            <person name="Delahaunty K."/>
            <person name="Markovic C."/>
            <person name="Hall O."/>
            <person name="Minx P."/>
            <person name="Tomlinson C."/>
            <person name="Mitreva M."/>
            <person name="Hou S."/>
            <person name="Chen J."/>
            <person name="Wollam A."/>
            <person name="Pepin K.H."/>
            <person name="Johnson M."/>
            <person name="Bhonagiri V."/>
            <person name="Zhang X."/>
            <person name="Suruliraj S."/>
            <person name="Warren W."/>
            <person name="Chinwalla A."/>
            <person name="Mardis E.R."/>
            <person name="Wilson R.K."/>
        </authorList>
    </citation>
    <scope>NUCLEOTIDE SEQUENCE [LARGE SCALE GENOMIC DNA]</scope>
    <source>
        <strain evidence="1 2">YIT 11840</strain>
    </source>
</reference>
<gene>
    <name evidence="1" type="ORF">HMPREF9441_00172</name>
</gene>
<dbReference type="HOGENOM" id="CLU_3203000_0_0_10"/>
<dbReference type="Proteomes" id="UP000003598">
    <property type="component" value="Unassembled WGS sequence"/>
</dbReference>